<keyword evidence="2" id="KW-1185">Reference proteome</keyword>
<gene>
    <name evidence="1" type="ORF">QFC24_003392</name>
</gene>
<sequence length="241" mass="26144">MSINTSAIDAHLKALDQPTFTRLKSAHGVSGFPLTFPTARSEINFLAVLALLNTLSAYRAPFHAETGQGAYQSVVKLLFGLYISAPASDDKDGDGDGGTGLLSARGLETLDSQTVEGIWNISTFQETPHPDLPGVTVGTRGGVMHEIVEMVVQLCRETGRVLRQAGWGSLGQFVESVLERAEGMQGEEGERADWVVQQATRLWQRTSEMQRVAHPPPVARSYVCCCRIPVVDRLPRPADGK</sequence>
<organism evidence="1 2">
    <name type="scientific">Naganishia onofrii</name>
    <dbReference type="NCBI Taxonomy" id="1851511"/>
    <lineage>
        <taxon>Eukaryota</taxon>
        <taxon>Fungi</taxon>
        <taxon>Dikarya</taxon>
        <taxon>Basidiomycota</taxon>
        <taxon>Agaricomycotina</taxon>
        <taxon>Tremellomycetes</taxon>
        <taxon>Filobasidiales</taxon>
        <taxon>Filobasidiaceae</taxon>
        <taxon>Naganishia</taxon>
    </lineage>
</organism>
<comment type="caution">
    <text evidence="1">The sequence shown here is derived from an EMBL/GenBank/DDBJ whole genome shotgun (WGS) entry which is preliminary data.</text>
</comment>
<reference evidence="1" key="1">
    <citation type="submission" date="2023-04" db="EMBL/GenBank/DDBJ databases">
        <title>Draft Genome sequencing of Naganishia species isolated from polar environments using Oxford Nanopore Technology.</title>
        <authorList>
            <person name="Leo P."/>
            <person name="Venkateswaran K."/>
        </authorList>
    </citation>
    <scope>NUCLEOTIDE SEQUENCE</scope>
    <source>
        <strain evidence="1">DBVPG 5303</strain>
    </source>
</reference>
<evidence type="ECO:0000313" key="1">
    <source>
        <dbReference type="EMBL" id="KAJ9124599.1"/>
    </source>
</evidence>
<dbReference type="EMBL" id="JASBWV010000010">
    <property type="protein sequence ID" value="KAJ9124599.1"/>
    <property type="molecule type" value="Genomic_DNA"/>
</dbReference>
<dbReference type="Proteomes" id="UP001234202">
    <property type="component" value="Unassembled WGS sequence"/>
</dbReference>
<accession>A0ACC2XKN8</accession>
<protein>
    <submittedName>
        <fullName evidence="1">Uncharacterized protein</fullName>
    </submittedName>
</protein>
<evidence type="ECO:0000313" key="2">
    <source>
        <dbReference type="Proteomes" id="UP001234202"/>
    </source>
</evidence>
<name>A0ACC2XKN8_9TREE</name>
<proteinExistence type="predicted"/>